<dbReference type="Pfam" id="PF13175">
    <property type="entry name" value="AAA_15"/>
    <property type="match status" value="1"/>
</dbReference>
<protein>
    <submittedName>
        <fullName evidence="2">AAA family ATPase</fullName>
    </submittedName>
</protein>
<dbReference type="SUPFAM" id="SSF52540">
    <property type="entry name" value="P-loop containing nucleoside triphosphate hydrolases"/>
    <property type="match status" value="1"/>
</dbReference>
<proteinExistence type="predicted"/>
<keyword evidence="3" id="KW-1185">Reference proteome</keyword>
<dbReference type="PANTHER" id="PTHR43581:SF2">
    <property type="entry name" value="EXCINUCLEASE ATPASE SUBUNIT"/>
    <property type="match status" value="1"/>
</dbReference>
<dbReference type="EMBL" id="JBHUMK010000007">
    <property type="protein sequence ID" value="MFD2608023.1"/>
    <property type="molecule type" value="Genomic_DNA"/>
</dbReference>
<dbReference type="Gene3D" id="3.40.50.300">
    <property type="entry name" value="P-loop containing nucleotide triphosphate hydrolases"/>
    <property type="match status" value="1"/>
</dbReference>
<evidence type="ECO:0000313" key="2">
    <source>
        <dbReference type="EMBL" id="MFD2608023.1"/>
    </source>
</evidence>
<dbReference type="InterPro" id="IPR027417">
    <property type="entry name" value="P-loop_NTPase"/>
</dbReference>
<evidence type="ECO:0000313" key="3">
    <source>
        <dbReference type="Proteomes" id="UP001597475"/>
    </source>
</evidence>
<dbReference type="PANTHER" id="PTHR43581">
    <property type="entry name" value="ATP/GTP PHOSPHATASE"/>
    <property type="match status" value="1"/>
</dbReference>
<dbReference type="InterPro" id="IPR041685">
    <property type="entry name" value="AAA_GajA/Old/RecF-like"/>
</dbReference>
<reference evidence="3" key="1">
    <citation type="journal article" date="2019" name="Int. J. Syst. Evol. Microbiol.">
        <title>The Global Catalogue of Microorganisms (GCM) 10K type strain sequencing project: providing services to taxonomists for standard genome sequencing and annotation.</title>
        <authorList>
            <consortium name="The Broad Institute Genomics Platform"/>
            <consortium name="The Broad Institute Genome Sequencing Center for Infectious Disease"/>
            <person name="Wu L."/>
            <person name="Ma J."/>
        </authorList>
    </citation>
    <scope>NUCLEOTIDE SEQUENCE [LARGE SCALE GENOMIC DNA]</scope>
    <source>
        <strain evidence="3">KCTC 33842</strain>
    </source>
</reference>
<name>A0ABW5P104_9DEIO</name>
<dbReference type="InterPro" id="IPR051396">
    <property type="entry name" value="Bact_Antivir_Def_Nuclease"/>
</dbReference>
<feature type="domain" description="Endonuclease GajA/Old nuclease/RecF-like AAA" evidence="1">
    <location>
        <begin position="4"/>
        <end position="337"/>
    </location>
</feature>
<organism evidence="2 3">
    <name type="scientific">Deinococcus taklimakanensis</name>
    <dbReference type="NCBI Taxonomy" id="536443"/>
    <lineage>
        <taxon>Bacteria</taxon>
        <taxon>Thermotogati</taxon>
        <taxon>Deinococcota</taxon>
        <taxon>Deinococci</taxon>
        <taxon>Deinococcales</taxon>
        <taxon>Deinococcaceae</taxon>
        <taxon>Deinococcus</taxon>
    </lineage>
</organism>
<accession>A0ABW5P104</accession>
<sequence>MEILKVKGFTGIKKAEIRVQKFTVFIGHQASGKSICAKLIYYFRQIISGMALDISSGTSKIAIKKKHKVDFARYFPQTAWGREAFEIDYQLYDFKVKIKSKNTKAGRGIDITYSKLYDDLLDNIRKEVKKHQDDEFDGYYRLINVDGREEYVMISPATLVLETARKMIHEDYSNTNYFVPAGRSFFSTLRGNVFSFISTSIDMDPFLIEFGRLYERMRNIYNNSLGSHAGNKDSRDVFNKIIKGDYKRENGDDYIFTNGDRSVPISSTSSGQQEALPLLILLSTLRNNRARLGVNLFIEEPEAHLFPDTQKEFIDYIFTSLSRNVGICVITTHSPYILSEINNMMYRGSLVGLVDNERRIKMSADPLVDPKKVEAYHFKDGEVTRIIDSATGLIDASSIDEASEVITKDFDQLMEIESGLMDV</sequence>
<dbReference type="RefSeq" id="WP_386842197.1">
    <property type="nucleotide sequence ID" value="NZ_JBHUMK010000007.1"/>
</dbReference>
<comment type="caution">
    <text evidence="2">The sequence shown here is derived from an EMBL/GenBank/DDBJ whole genome shotgun (WGS) entry which is preliminary data.</text>
</comment>
<gene>
    <name evidence="2" type="ORF">ACFSR9_01025</name>
</gene>
<evidence type="ECO:0000259" key="1">
    <source>
        <dbReference type="Pfam" id="PF13175"/>
    </source>
</evidence>
<dbReference type="Proteomes" id="UP001597475">
    <property type="component" value="Unassembled WGS sequence"/>
</dbReference>